<dbReference type="PANTHER" id="PTHR13947:SF37">
    <property type="entry name" value="LD18367P"/>
    <property type="match status" value="1"/>
</dbReference>
<dbReference type="Proteomes" id="UP000199663">
    <property type="component" value="Unassembled WGS sequence"/>
</dbReference>
<dbReference type="InterPro" id="IPR000182">
    <property type="entry name" value="GNAT_dom"/>
</dbReference>
<dbReference type="InterPro" id="IPR016181">
    <property type="entry name" value="Acyl_CoA_acyltransferase"/>
</dbReference>
<comment type="caution">
    <text evidence="3">The sequence shown here is derived from an EMBL/GenBank/DDBJ whole genome shotgun (WGS) entry which is preliminary data.</text>
</comment>
<dbReference type="SUPFAM" id="SSF55729">
    <property type="entry name" value="Acyl-CoA N-acyltransferases (Nat)"/>
    <property type="match status" value="1"/>
</dbReference>
<proteinExistence type="predicted"/>
<sequence length="149" mass="16720">MERTIRTDSQNPDFIALVKKLDAGLAITDGADHGFYNQFNKIDKIRYVVLVYENGESVGCGAIKEFDSDTMEIKRMFVDKESRGKGIASSILSELEIWAKELSYKRCILETGIRQTEAIGLYKKSGFSLIPNYGQYEGIAGSLCFEKIV</sequence>
<protein>
    <submittedName>
        <fullName evidence="3">Acetyltransferase (GNAT) family protein</fullName>
    </submittedName>
</protein>
<accession>A0A1H3NQI6</accession>
<dbReference type="InterPro" id="IPR050769">
    <property type="entry name" value="NAT_camello-type"/>
</dbReference>
<evidence type="ECO:0000256" key="1">
    <source>
        <dbReference type="ARBA" id="ARBA00022679"/>
    </source>
</evidence>
<reference evidence="3 4" key="1">
    <citation type="submission" date="2016-10" db="EMBL/GenBank/DDBJ databases">
        <authorList>
            <person name="Varghese N."/>
            <person name="Submissions S."/>
        </authorList>
    </citation>
    <scope>NUCLEOTIDE SEQUENCE [LARGE SCALE GENOMIC DNA]</scope>
    <source>
        <strain evidence="3 4">DSM 17997</strain>
    </source>
</reference>
<name>A0A1H3NQI6_9BACT</name>
<organism evidence="3 4">
    <name type="scientific">Rhodonellum ikkaensis</name>
    <dbReference type="NCBI Taxonomy" id="336829"/>
    <lineage>
        <taxon>Bacteria</taxon>
        <taxon>Pseudomonadati</taxon>
        <taxon>Bacteroidota</taxon>
        <taxon>Cytophagia</taxon>
        <taxon>Cytophagales</taxon>
        <taxon>Cytophagaceae</taxon>
        <taxon>Rhodonellum</taxon>
    </lineage>
</organism>
<dbReference type="Pfam" id="PF00583">
    <property type="entry name" value="Acetyltransf_1"/>
    <property type="match status" value="1"/>
</dbReference>
<dbReference type="CDD" id="cd04301">
    <property type="entry name" value="NAT_SF"/>
    <property type="match status" value="1"/>
</dbReference>
<gene>
    <name evidence="3" type="ORF">SAMN05444412_103370</name>
</gene>
<feature type="domain" description="N-acetyltransferase" evidence="2">
    <location>
        <begin position="3"/>
        <end position="149"/>
    </location>
</feature>
<dbReference type="EMBL" id="FNQC01000003">
    <property type="protein sequence ID" value="SDY91177.1"/>
    <property type="molecule type" value="Genomic_DNA"/>
</dbReference>
<dbReference type="PROSITE" id="PS51186">
    <property type="entry name" value="GNAT"/>
    <property type="match status" value="1"/>
</dbReference>
<dbReference type="Gene3D" id="3.40.630.30">
    <property type="match status" value="1"/>
</dbReference>
<evidence type="ECO:0000259" key="2">
    <source>
        <dbReference type="PROSITE" id="PS51186"/>
    </source>
</evidence>
<dbReference type="PANTHER" id="PTHR13947">
    <property type="entry name" value="GNAT FAMILY N-ACETYLTRANSFERASE"/>
    <property type="match status" value="1"/>
</dbReference>
<evidence type="ECO:0000313" key="4">
    <source>
        <dbReference type="Proteomes" id="UP000199663"/>
    </source>
</evidence>
<keyword evidence="1" id="KW-0808">Transferase</keyword>
<dbReference type="RefSeq" id="WP_019597331.1">
    <property type="nucleotide sequence ID" value="NZ_FNQC01000003.1"/>
</dbReference>
<evidence type="ECO:0000313" key="3">
    <source>
        <dbReference type="EMBL" id="SDY91177.1"/>
    </source>
</evidence>
<keyword evidence="4" id="KW-1185">Reference proteome</keyword>